<dbReference type="PANTHER" id="PTHR30106">
    <property type="entry name" value="INNER MEMBRANE PROTEIN YEIH-RELATED"/>
    <property type="match status" value="1"/>
</dbReference>
<evidence type="ECO:0000256" key="3">
    <source>
        <dbReference type="ARBA" id="ARBA00022475"/>
    </source>
</evidence>
<evidence type="ECO:0000256" key="6">
    <source>
        <dbReference type="ARBA" id="ARBA00023136"/>
    </source>
</evidence>
<feature type="transmembrane region" description="Helical" evidence="7">
    <location>
        <begin position="21"/>
        <end position="39"/>
    </location>
</feature>
<dbReference type="Pfam" id="PF03601">
    <property type="entry name" value="Cons_hypoth698"/>
    <property type="match status" value="1"/>
</dbReference>
<dbReference type="InterPro" id="IPR018383">
    <property type="entry name" value="UPF0324_pro"/>
</dbReference>
<evidence type="ECO:0000256" key="2">
    <source>
        <dbReference type="ARBA" id="ARBA00007977"/>
    </source>
</evidence>
<keyword evidence="9" id="KW-1185">Reference proteome</keyword>
<evidence type="ECO:0000256" key="1">
    <source>
        <dbReference type="ARBA" id="ARBA00004651"/>
    </source>
</evidence>
<dbReference type="PANTHER" id="PTHR30106:SF2">
    <property type="entry name" value="UPF0324 INNER MEMBRANE PROTEIN YEIH"/>
    <property type="match status" value="1"/>
</dbReference>
<comment type="subcellular location">
    <subcellularLocation>
        <location evidence="1">Cell membrane</location>
        <topology evidence="1">Multi-pass membrane protein</topology>
    </subcellularLocation>
</comment>
<feature type="transmembrane region" description="Helical" evidence="7">
    <location>
        <begin position="107"/>
        <end position="126"/>
    </location>
</feature>
<feature type="transmembrane region" description="Helical" evidence="7">
    <location>
        <begin position="326"/>
        <end position="344"/>
    </location>
</feature>
<dbReference type="RefSeq" id="WP_066266076.1">
    <property type="nucleotide sequence ID" value="NZ_JARMAB010000009.1"/>
</dbReference>
<feature type="transmembrane region" description="Helical" evidence="7">
    <location>
        <begin position="293"/>
        <end position="314"/>
    </location>
</feature>
<proteinExistence type="inferred from homology"/>
<feature type="transmembrane region" description="Helical" evidence="7">
    <location>
        <begin position="45"/>
        <end position="62"/>
    </location>
</feature>
<gene>
    <name evidence="8" type="ORF">P4T90_07835</name>
</gene>
<feature type="transmembrane region" description="Helical" evidence="7">
    <location>
        <begin position="166"/>
        <end position="185"/>
    </location>
</feature>
<keyword evidence="6 7" id="KW-0472">Membrane</keyword>
<evidence type="ECO:0000313" key="8">
    <source>
        <dbReference type="EMBL" id="MED1203005.1"/>
    </source>
</evidence>
<dbReference type="Proteomes" id="UP001341444">
    <property type="component" value="Unassembled WGS sequence"/>
</dbReference>
<reference evidence="8 9" key="1">
    <citation type="submission" date="2023-03" db="EMBL/GenBank/DDBJ databases">
        <title>Bacillus Genome Sequencing.</title>
        <authorList>
            <person name="Dunlap C."/>
        </authorList>
    </citation>
    <scope>NUCLEOTIDE SEQUENCE [LARGE SCALE GENOMIC DNA]</scope>
    <source>
        <strain evidence="8 9">B-23453</strain>
    </source>
</reference>
<dbReference type="EMBL" id="JARMAB010000009">
    <property type="protein sequence ID" value="MED1203005.1"/>
    <property type="molecule type" value="Genomic_DNA"/>
</dbReference>
<comment type="similarity">
    <text evidence="2">Belongs to the UPF0324 family.</text>
</comment>
<feature type="transmembrane region" description="Helical" evidence="7">
    <location>
        <begin position="133"/>
        <end position="154"/>
    </location>
</feature>
<comment type="caution">
    <text evidence="8">The sequence shown here is derived from an EMBL/GenBank/DDBJ whole genome shotgun (WGS) entry which is preliminary data.</text>
</comment>
<organism evidence="8 9">
    <name type="scientific">Heyndrickxia acidicola</name>
    <dbReference type="NCBI Taxonomy" id="209389"/>
    <lineage>
        <taxon>Bacteria</taxon>
        <taxon>Bacillati</taxon>
        <taxon>Bacillota</taxon>
        <taxon>Bacilli</taxon>
        <taxon>Bacillales</taxon>
        <taxon>Bacillaceae</taxon>
        <taxon>Heyndrickxia</taxon>
    </lineage>
</organism>
<keyword evidence="4 7" id="KW-0812">Transmembrane</keyword>
<accession>A0ABU6MEA6</accession>
<feature type="transmembrane region" description="Helical" evidence="7">
    <location>
        <begin position="83"/>
        <end position="101"/>
    </location>
</feature>
<feature type="transmembrane region" description="Helical" evidence="7">
    <location>
        <begin position="222"/>
        <end position="248"/>
    </location>
</feature>
<evidence type="ECO:0000256" key="7">
    <source>
        <dbReference type="SAM" id="Phobius"/>
    </source>
</evidence>
<keyword evidence="5 7" id="KW-1133">Transmembrane helix</keyword>
<protein>
    <submittedName>
        <fullName evidence="8">YeiH family protein</fullName>
    </submittedName>
</protein>
<evidence type="ECO:0000256" key="5">
    <source>
        <dbReference type="ARBA" id="ARBA00022989"/>
    </source>
</evidence>
<evidence type="ECO:0000313" key="9">
    <source>
        <dbReference type="Proteomes" id="UP001341444"/>
    </source>
</evidence>
<name>A0ABU6MEA6_9BACI</name>
<feature type="transmembrane region" description="Helical" evidence="7">
    <location>
        <begin position="260"/>
        <end position="281"/>
    </location>
</feature>
<keyword evidence="3" id="KW-1003">Cell membrane</keyword>
<sequence length="345" mass="37208">MEKFQEHHSSKEKPSNSTSRIRWIAGVAFTFLIALVSFMLAEIPVLQHIGPLACAIFIAIMYRQLFGYPEAIRQGIQFSAKRLLRLAIILFGLKLNINLIIHQGMGILLRDACVIAFAIAATVLAGKLLKAEASLTLLLGVGTGICGAAAIAAVSPILKAKEEDTAMSVGIIALIGTIFSIVYTFIRPILSISALHYGIWSGISLHEIAQVALAGAPAGPNALAVALMAKLGRVLLLIPVCFIFMFWIKRKNADSESKARIEFPWFLVGFIAMSLFGSYVLGKTVHVPNTVLVFLSNATTFILTSAMVGLGLNVSLNDLRTRALRPLAAMTITSILLSILTFFIA</sequence>
<evidence type="ECO:0000256" key="4">
    <source>
        <dbReference type="ARBA" id="ARBA00022692"/>
    </source>
</evidence>